<dbReference type="GeneID" id="93102866"/>
<dbReference type="GO" id="GO:0003677">
    <property type="term" value="F:DNA binding"/>
    <property type="evidence" value="ECO:0007669"/>
    <property type="project" value="UniProtKB-KW"/>
</dbReference>
<dbReference type="Pfam" id="PF12728">
    <property type="entry name" value="HTH_17"/>
    <property type="match status" value="1"/>
</dbReference>
<dbReference type="InterPro" id="IPR041657">
    <property type="entry name" value="HTH_17"/>
</dbReference>
<dbReference type="InterPro" id="IPR009061">
    <property type="entry name" value="DNA-bd_dom_put_sf"/>
</dbReference>
<dbReference type="AlphaFoldDB" id="A0A3Q9IPP0"/>
<dbReference type="SUPFAM" id="SSF46955">
    <property type="entry name" value="Putative DNA-binding domain"/>
    <property type="match status" value="1"/>
</dbReference>
<dbReference type="EMBL" id="CP032819">
    <property type="protein sequence ID" value="AZS29169.1"/>
    <property type="molecule type" value="Genomic_DNA"/>
</dbReference>
<dbReference type="KEGG" id="buy:D8S85_06110"/>
<reference evidence="3 4" key="1">
    <citation type="submission" date="2018-10" db="EMBL/GenBank/DDBJ databases">
        <title>Butyricimonas faecalis sp. nov., isolated from human faeces and emended description of the genus Butyricimonas.</title>
        <authorList>
            <person name="Le Roy T."/>
            <person name="Van der Smissen P."/>
            <person name="Paquot A."/>
            <person name="Delzenne N."/>
            <person name="Muccioli G."/>
            <person name="Collet J.-F."/>
            <person name="Cani P.D."/>
        </authorList>
    </citation>
    <scope>NUCLEOTIDE SEQUENCE [LARGE SCALE GENOMIC DNA]</scope>
    <source>
        <strain evidence="3 4">H184</strain>
    </source>
</reference>
<evidence type="ECO:0000313" key="3">
    <source>
        <dbReference type="EMBL" id="AZS29169.1"/>
    </source>
</evidence>
<dbReference type="RefSeq" id="WP_004292752.1">
    <property type="nucleotide sequence ID" value="NZ_CP032819.1"/>
</dbReference>
<keyword evidence="4" id="KW-1185">Reference proteome</keyword>
<dbReference type="Proteomes" id="UP000270673">
    <property type="component" value="Chromosome"/>
</dbReference>
<dbReference type="OrthoDB" id="768005at2"/>
<feature type="region of interest" description="Disordered" evidence="1">
    <location>
        <begin position="1"/>
        <end position="26"/>
    </location>
</feature>
<feature type="region of interest" description="Disordered" evidence="1">
    <location>
        <begin position="138"/>
        <end position="169"/>
    </location>
</feature>
<gene>
    <name evidence="3" type="ORF">D8S85_06110</name>
</gene>
<organism evidence="3 4">
    <name type="scientific">Butyricimonas faecalis</name>
    <dbReference type="NCBI Taxonomy" id="2093856"/>
    <lineage>
        <taxon>Bacteria</taxon>
        <taxon>Pseudomonadati</taxon>
        <taxon>Bacteroidota</taxon>
        <taxon>Bacteroidia</taxon>
        <taxon>Bacteroidales</taxon>
        <taxon>Odoribacteraceae</taxon>
        <taxon>Butyricimonas</taxon>
    </lineage>
</organism>
<sequence length="169" mass="19609">MDTEKVKQNPAVEAAGSSGGQAARIFKKENIPKTAETVGRDTFEEWMGRIMERFDRQDRIISVLVNKDAAGVKYLDGERLYDNQDLCEMLRTSKRSLQRFRSKYRLRYQRIGHKTYYKESDVLEFISQNMEEVLQGGTKVLRMKEQPGMEAPKNKSGKRPGHKKYSPKK</sequence>
<feature type="compositionally biased region" description="Basic residues" evidence="1">
    <location>
        <begin position="155"/>
        <end position="169"/>
    </location>
</feature>
<name>A0A3Q9IPP0_9BACT</name>
<dbReference type="PANTHER" id="PTHR34585:SF22">
    <property type="entry name" value="HELIX-TURN-HELIX DOMAIN-CONTAINING PROTEIN"/>
    <property type="match status" value="1"/>
</dbReference>
<proteinExistence type="predicted"/>
<evidence type="ECO:0000259" key="2">
    <source>
        <dbReference type="Pfam" id="PF12728"/>
    </source>
</evidence>
<protein>
    <submittedName>
        <fullName evidence="3">DNA-binding protein</fullName>
    </submittedName>
</protein>
<keyword evidence="3" id="KW-0238">DNA-binding</keyword>
<dbReference type="PANTHER" id="PTHR34585">
    <property type="match status" value="1"/>
</dbReference>
<evidence type="ECO:0000256" key="1">
    <source>
        <dbReference type="SAM" id="MobiDB-lite"/>
    </source>
</evidence>
<feature type="domain" description="Helix-turn-helix" evidence="2">
    <location>
        <begin position="80"/>
        <end position="129"/>
    </location>
</feature>
<evidence type="ECO:0000313" key="4">
    <source>
        <dbReference type="Proteomes" id="UP000270673"/>
    </source>
</evidence>
<accession>A0A3Q9IPP0</accession>